<name>A0A8H6T1I7_9AGAR</name>
<reference evidence="1" key="1">
    <citation type="submission" date="2020-05" db="EMBL/GenBank/DDBJ databases">
        <title>Mycena genomes resolve the evolution of fungal bioluminescence.</title>
        <authorList>
            <person name="Tsai I.J."/>
        </authorList>
    </citation>
    <scope>NUCLEOTIDE SEQUENCE</scope>
    <source>
        <strain evidence="1">171206Taipei</strain>
    </source>
</reference>
<dbReference type="AlphaFoldDB" id="A0A8H6T1I7"/>
<gene>
    <name evidence="1" type="ORF">MIND_00405100</name>
</gene>
<accession>A0A8H6T1I7</accession>
<evidence type="ECO:0000313" key="1">
    <source>
        <dbReference type="EMBL" id="KAF7310310.1"/>
    </source>
</evidence>
<organism evidence="1 2">
    <name type="scientific">Mycena indigotica</name>
    <dbReference type="NCBI Taxonomy" id="2126181"/>
    <lineage>
        <taxon>Eukaryota</taxon>
        <taxon>Fungi</taxon>
        <taxon>Dikarya</taxon>
        <taxon>Basidiomycota</taxon>
        <taxon>Agaricomycotina</taxon>
        <taxon>Agaricomycetes</taxon>
        <taxon>Agaricomycetidae</taxon>
        <taxon>Agaricales</taxon>
        <taxon>Marasmiineae</taxon>
        <taxon>Mycenaceae</taxon>
        <taxon>Mycena</taxon>
    </lineage>
</organism>
<keyword evidence="2" id="KW-1185">Reference proteome</keyword>
<dbReference type="GeneID" id="59343391"/>
<sequence>MSMDVDTRRMNGDLLPEKVLEQILKANLCIDVDLFNDVSDDAFAKFEESSAAYVAVCRSWSRVAIPWLYETAIVRSTSQARVLANTLEKNPELGCYMKKLRVEGGYGQYMLTILKRTPNISHLSLSMDIWDPDTTEGLCSGLSLINPSCLALRDTGVCKGNEVVKKLVGALDVALVEWKNLTVFVSPYIDNAGCAGDVIASMSVFRRLQTVVVRNKRGAQWAYSNFIPCPLKSVRVMAPPTGKEDMGNDRLQALLTYDMAPDAPVIETIIPRKSRRFVPMAGQTEQLQDYIWSRILYFALEVEERRDGLYRNNYQKTGPSAYGYRQRVDPLLVSTRFLRLGIPHFYDTLLVPSRDDILEQYFPSYLYVEHLTARQIGTVSRFSMPQIAIPDTMISSLARSSGRTLVDLGLNLGHHNTINALELEQLPQLRVLRLRGHVRAGPVGEFRPHMLPRLEKLCVNGATNSFAQAVARMSLPCLSSLTFVFPATSPIKPGISGAEAAQSLLADVLKIHGDKLTQLTVNSFDIVSGATIDDCPKLEKIYLLLGPGMRPPRLGLLAPPRKNHLQLINIVLLPDLPPDYPLPVWFGSADSSSRRRPRALISPCPAAEWSDFLTQLDAATRTLLALQQVTFAWLAWPTTERDIAAEPWLPEHKILEALKVKLVDKNGKCWRARLI</sequence>
<dbReference type="RefSeq" id="XP_037223760.1">
    <property type="nucleotide sequence ID" value="XM_037360875.1"/>
</dbReference>
<comment type="caution">
    <text evidence="1">The sequence shown here is derived from an EMBL/GenBank/DDBJ whole genome shotgun (WGS) entry which is preliminary data.</text>
</comment>
<dbReference type="EMBL" id="JACAZF010000003">
    <property type="protein sequence ID" value="KAF7310310.1"/>
    <property type="molecule type" value="Genomic_DNA"/>
</dbReference>
<dbReference type="OrthoDB" id="2786563at2759"/>
<proteinExistence type="predicted"/>
<protein>
    <submittedName>
        <fullName evidence="1">F-box domain-containing protein</fullName>
    </submittedName>
</protein>
<dbReference type="Proteomes" id="UP000636479">
    <property type="component" value="Unassembled WGS sequence"/>
</dbReference>
<evidence type="ECO:0000313" key="2">
    <source>
        <dbReference type="Proteomes" id="UP000636479"/>
    </source>
</evidence>